<feature type="transmembrane region" description="Helical" evidence="7">
    <location>
        <begin position="208"/>
        <end position="230"/>
    </location>
</feature>
<evidence type="ECO:0000256" key="7">
    <source>
        <dbReference type="RuleBase" id="RU364093"/>
    </source>
</evidence>
<keyword evidence="5 7" id="KW-1133">Transmembrane helix</keyword>
<dbReference type="PRINTS" id="PR00949">
    <property type="entry name" value="TYPE3IMAPROT"/>
</dbReference>
<keyword evidence="6 7" id="KW-0472">Membrane</keyword>
<dbReference type="GO" id="GO:0005886">
    <property type="term" value="C:plasma membrane"/>
    <property type="evidence" value="ECO:0007669"/>
    <property type="project" value="UniProtKB-SubCell"/>
</dbReference>
<dbReference type="Proteomes" id="UP000886188">
    <property type="component" value="Unassembled WGS sequence"/>
</dbReference>
<evidence type="ECO:0000256" key="4">
    <source>
        <dbReference type="ARBA" id="ARBA00022692"/>
    </source>
</evidence>
<dbReference type="EMBL" id="DRGM01000020">
    <property type="protein sequence ID" value="HEA15133.1"/>
    <property type="molecule type" value="Genomic_DNA"/>
</dbReference>
<feature type="transmembrane region" description="Helical" evidence="7">
    <location>
        <begin position="21"/>
        <end position="39"/>
    </location>
</feature>
<feature type="transmembrane region" description="Helical" evidence="7">
    <location>
        <begin position="76"/>
        <end position="96"/>
    </location>
</feature>
<dbReference type="Gene3D" id="3.40.50.12790">
    <property type="entry name" value="FHIPEP family, domain 4"/>
    <property type="match status" value="1"/>
</dbReference>
<feature type="transmembrane region" description="Helical" evidence="7">
    <location>
        <begin position="45"/>
        <end position="64"/>
    </location>
</feature>
<keyword evidence="4 7" id="KW-0812">Transmembrane</keyword>
<proteinExistence type="inferred from homology"/>
<feature type="transmembrane region" description="Helical" evidence="7">
    <location>
        <begin position="250"/>
        <end position="269"/>
    </location>
</feature>
<protein>
    <recommendedName>
        <fullName evidence="7">Flagellar biosynthesis protein FlhA</fullName>
    </recommendedName>
</protein>
<dbReference type="InterPro" id="IPR025505">
    <property type="entry name" value="FHIPEP_CS"/>
</dbReference>
<keyword evidence="8" id="KW-0282">Flagellum</keyword>
<dbReference type="Gene3D" id="1.10.8.540">
    <property type="entry name" value="FHIPEP family, domain 3"/>
    <property type="match status" value="1"/>
</dbReference>
<dbReference type="PANTHER" id="PTHR30161">
    <property type="entry name" value="FLAGELLAR EXPORT PROTEIN, MEMBRANE FLHA SUBUNIT-RELATED"/>
    <property type="match status" value="1"/>
</dbReference>
<organism evidence="8">
    <name type="scientific">Pseudoalteromonas prydzensis</name>
    <dbReference type="NCBI Taxonomy" id="182141"/>
    <lineage>
        <taxon>Bacteria</taxon>
        <taxon>Pseudomonadati</taxon>
        <taxon>Pseudomonadota</taxon>
        <taxon>Gammaproteobacteria</taxon>
        <taxon>Alteromonadales</taxon>
        <taxon>Pseudoalteromonadaceae</taxon>
        <taxon>Pseudoalteromonas</taxon>
    </lineage>
</organism>
<keyword evidence="8" id="KW-0966">Cell projection</keyword>
<dbReference type="AlphaFoldDB" id="A0A7V1CVL6"/>
<keyword evidence="7" id="KW-1005">Bacterial flagellum biogenesis</keyword>
<dbReference type="InterPro" id="IPR001712">
    <property type="entry name" value="T3SS_FHIPEP"/>
</dbReference>
<gene>
    <name evidence="7 8" type="primary">flhA</name>
    <name evidence="8" type="ORF">ENH88_01505</name>
</gene>
<dbReference type="PANTHER" id="PTHR30161:SF1">
    <property type="entry name" value="FLAGELLAR BIOSYNTHESIS PROTEIN FLHA-RELATED"/>
    <property type="match status" value="1"/>
</dbReference>
<keyword evidence="7" id="KW-0653">Protein transport</keyword>
<keyword evidence="7" id="KW-1006">Bacterial flagellum protein export</keyword>
<dbReference type="Pfam" id="PF00771">
    <property type="entry name" value="FHIPEP"/>
    <property type="match status" value="1"/>
</dbReference>
<dbReference type="GO" id="GO:0009306">
    <property type="term" value="P:protein secretion"/>
    <property type="evidence" value="ECO:0007669"/>
    <property type="project" value="InterPro"/>
</dbReference>
<comment type="similarity">
    <text evidence="2 7">Belongs to the FHIPEP (flagella/HR/invasion proteins export pore) family.</text>
</comment>
<keyword evidence="3 7" id="KW-1003">Cell membrane</keyword>
<dbReference type="PIRSF" id="PIRSF005419">
    <property type="entry name" value="FlhA"/>
    <property type="match status" value="1"/>
</dbReference>
<dbReference type="Gene3D" id="3.40.30.60">
    <property type="entry name" value="FHIPEP family, domain 1"/>
    <property type="match status" value="1"/>
</dbReference>
<sequence>MSFKAVLQQLNRDKKDYAKGVGTPLLVLAALGMVILPLPPFLLDILFSFNIALALVVLLVTVYTMKPVEFGIFPSVLLIATIMRLALNVASTRVVLLEGHNGGDSAGKVIEAFGSVVIGGNYAVGLVVFLILIIINFVVITKGAGRISEVSARFTLDAMPGKQMAIDADLNAGFISAEQARDRREEVTREADFYGSMDGASKFVKGDAIAGIVILIINIVGGLFVGMIQHNLSFGDAMEVYTLLTIGDGLVAQLPSLLLSIGTAIVVTRQNESLNMGDQFKKQLGNEKSLFIASGILIIMGLVPGMPHFAFLSLGALLGYLAYYTQQSKLKAAAAEAEEAASGGSAATGIANKQEQKELGWDDVQQVDVIGLEVGYRLIPLVDQSQGGELLNRIKGVRKKLSQELGFLVPPVHIRDNLELDPNAYRITLMGVSTGESELKHGDELAINPGQVFGPIKGVETKDPAFGLDAVWIKPDQKDEAQSLGYTVVDSATVVATHISQLLTNSAALLLGHEEVQNLLDMLAKSHPRLVEGLVPDVLPLTAIVKVLQNLLNEGVAIRDMRSIVQTLVEYGPRSQDPDVLTAAVRISLRRLIVQDAVGMSSEIPVITLAPELEQMLHQSLQNAGDEGAGIEPGLAERLQVSLTQAHQNQEMAGEPSILLTSGMLRTVLSRFVKYTIPGLRVMSYQEVPDERQIKIVSSVGQQ</sequence>
<dbReference type="InterPro" id="IPR042193">
    <property type="entry name" value="FHIPEP_3"/>
</dbReference>
<name>A0A7V1CVL6_9GAMM</name>
<dbReference type="NCBIfam" id="TIGR01398">
    <property type="entry name" value="FlhA"/>
    <property type="match status" value="1"/>
</dbReference>
<comment type="subcellular location">
    <subcellularLocation>
        <location evidence="1 7">Cell membrane</location>
        <topology evidence="1 7">Multi-pass membrane protein</topology>
    </subcellularLocation>
</comment>
<dbReference type="GO" id="GO:0044780">
    <property type="term" value="P:bacterial-type flagellum assembly"/>
    <property type="evidence" value="ECO:0007669"/>
    <property type="project" value="InterPro"/>
</dbReference>
<evidence type="ECO:0000256" key="2">
    <source>
        <dbReference type="ARBA" id="ARBA00008835"/>
    </source>
</evidence>
<evidence type="ECO:0000256" key="5">
    <source>
        <dbReference type="ARBA" id="ARBA00022989"/>
    </source>
</evidence>
<dbReference type="PROSITE" id="PS00994">
    <property type="entry name" value="FHIPEP"/>
    <property type="match status" value="1"/>
</dbReference>
<keyword evidence="8" id="KW-0969">Cilium</keyword>
<dbReference type="InterPro" id="IPR042194">
    <property type="entry name" value="FHIPEP_1"/>
</dbReference>
<dbReference type="InterPro" id="IPR006301">
    <property type="entry name" value="FlhA"/>
</dbReference>
<comment type="caution">
    <text evidence="8">The sequence shown here is derived from an EMBL/GenBank/DDBJ whole genome shotgun (WGS) entry which is preliminary data.</text>
</comment>
<dbReference type="RefSeq" id="WP_024599209.1">
    <property type="nucleotide sequence ID" value="NZ_DRGM01000020.1"/>
</dbReference>
<evidence type="ECO:0000256" key="1">
    <source>
        <dbReference type="ARBA" id="ARBA00004651"/>
    </source>
</evidence>
<evidence type="ECO:0000313" key="8">
    <source>
        <dbReference type="EMBL" id="HEA15133.1"/>
    </source>
</evidence>
<keyword evidence="7" id="KW-0813">Transport</keyword>
<accession>A0A7V1CVL6</accession>
<dbReference type="InterPro" id="IPR042196">
    <property type="entry name" value="FHIPEP_4"/>
</dbReference>
<evidence type="ECO:0000256" key="3">
    <source>
        <dbReference type="ARBA" id="ARBA00022475"/>
    </source>
</evidence>
<reference evidence="8" key="1">
    <citation type="journal article" date="2020" name="mSystems">
        <title>Genome- and Community-Level Interaction Insights into Carbon Utilization and Element Cycling Functions of Hydrothermarchaeota in Hydrothermal Sediment.</title>
        <authorList>
            <person name="Zhou Z."/>
            <person name="Liu Y."/>
            <person name="Xu W."/>
            <person name="Pan J."/>
            <person name="Luo Z.H."/>
            <person name="Li M."/>
        </authorList>
    </citation>
    <scope>NUCLEOTIDE SEQUENCE [LARGE SCALE GENOMIC DNA]</scope>
    <source>
        <strain evidence="8">HyVt-346</strain>
    </source>
</reference>
<feature type="transmembrane region" description="Helical" evidence="7">
    <location>
        <begin position="116"/>
        <end position="139"/>
    </location>
</feature>
<evidence type="ECO:0000256" key="6">
    <source>
        <dbReference type="ARBA" id="ARBA00023136"/>
    </source>
</evidence>
<comment type="function">
    <text evidence="7">Required for formation of the rod structure of the flagellar apparatus. Together with FliI and FliH, may constitute the export apparatus of flagellin.</text>
</comment>
<feature type="transmembrane region" description="Helical" evidence="7">
    <location>
        <begin position="290"/>
        <end position="323"/>
    </location>
</feature>